<dbReference type="PANTHER" id="PTHR15010:SF0">
    <property type="entry name" value="ACYLOXYACYL HYDROLASE"/>
    <property type="match status" value="1"/>
</dbReference>
<dbReference type="PANTHER" id="PTHR15010">
    <property type="entry name" value="ACYLOXYACYL HYDROLASE"/>
    <property type="match status" value="1"/>
</dbReference>
<evidence type="ECO:0000256" key="1">
    <source>
        <dbReference type="ARBA" id="ARBA00023157"/>
    </source>
</evidence>
<feature type="chain" id="PRO_5006622750" evidence="2">
    <location>
        <begin position="29"/>
        <end position="581"/>
    </location>
</feature>
<feature type="domain" description="Saposin B-type" evidence="3">
    <location>
        <begin position="32"/>
        <end position="111"/>
    </location>
</feature>
<dbReference type="PROSITE" id="PS50015">
    <property type="entry name" value="SAP_B"/>
    <property type="match status" value="1"/>
</dbReference>
<dbReference type="InterPro" id="IPR039676">
    <property type="entry name" value="AOAH"/>
</dbReference>
<dbReference type="Gene3D" id="3.40.50.1110">
    <property type="entry name" value="SGNH hydrolase"/>
    <property type="match status" value="1"/>
</dbReference>
<accession>A0A0S4JTK5</accession>
<keyword evidence="2" id="KW-0732">Signal</keyword>
<feature type="signal peptide" evidence="2">
    <location>
        <begin position="1"/>
        <end position="28"/>
    </location>
</feature>
<organism evidence="4 5">
    <name type="scientific">Bodo saltans</name>
    <name type="common">Flagellated protozoan</name>
    <dbReference type="NCBI Taxonomy" id="75058"/>
    <lineage>
        <taxon>Eukaryota</taxon>
        <taxon>Discoba</taxon>
        <taxon>Euglenozoa</taxon>
        <taxon>Kinetoplastea</taxon>
        <taxon>Metakinetoplastina</taxon>
        <taxon>Eubodonida</taxon>
        <taxon>Bodonidae</taxon>
        <taxon>Bodo</taxon>
    </lineage>
</organism>
<dbReference type="VEuPathDB" id="TriTrypDB:BSAL_42215"/>
<dbReference type="InterPro" id="IPR001087">
    <property type="entry name" value="GDSL"/>
</dbReference>
<reference evidence="5" key="1">
    <citation type="submission" date="2015-09" db="EMBL/GenBank/DDBJ databases">
        <authorList>
            <consortium name="Pathogen Informatics"/>
        </authorList>
    </citation>
    <scope>NUCLEOTIDE SEQUENCE [LARGE SCALE GENOMIC DNA]</scope>
    <source>
        <strain evidence="5">Lake Konstanz</strain>
    </source>
</reference>
<sequence>MALRSWLLAAVTCAALLGITMPIQQVEASENGGMGCAACTLVVGLLEQSAQIHNRTLTQEAEVMCQWLPGFLATVCADLMGIVGPLVFPIVEDTGSPDIACNFITLCKNETAVCRLFPTPPAIKTEAQYLELMGSVRSKFAEPPKIDIVSLVCDKAPQLCKYFHMFLGIPNPRRLAEKFGISPPSLPTIDLDKDKFSDAATLRGYDWRGKDCDDLDASIFPGRKSNDAFADSNCNGIVGLDTTTGESYEDEWCNNTGAMGIALLGDSATAHFRIPAEYLTAGEWNSTTFNFLLPLLENEGDWPMLSWGTGFVNASSIPVGNIRGPMNSLYTYMKELNQCNNNDYQNMGVNGADSSNLKDWATFLNRNGSDTTKPVKPIMVFFSMIGNDVCGAEQNFVHMTTPEDYLQNVIAGILEVDSFVPPNSMIILVPLVDGRILYDTMHDRIHPIGKTNNDVTYEDLYNYLNCLDASPCWGWMNSNETVRNTTWKIASSLNAQLPIAINVTASQVKNVKVYYPGEVMDKAISSAGVPLWELIEPVDGFHPSQTGNALIAKAYWTKLQSMGILPPANPFNEQIIAKFGL</sequence>
<dbReference type="EMBL" id="CYKH01002144">
    <property type="protein sequence ID" value="CUG93353.1"/>
    <property type="molecule type" value="Genomic_DNA"/>
</dbReference>
<dbReference type="SMART" id="SM00741">
    <property type="entry name" value="SapB"/>
    <property type="match status" value="1"/>
</dbReference>
<dbReference type="InterPro" id="IPR008139">
    <property type="entry name" value="SaposinB_dom"/>
</dbReference>
<proteinExistence type="predicted"/>
<dbReference type="InterPro" id="IPR048593">
    <property type="entry name" value="AOAH_Saposin_N"/>
</dbReference>
<dbReference type="InterPro" id="IPR011001">
    <property type="entry name" value="Saposin-like"/>
</dbReference>
<dbReference type="OrthoDB" id="14839at2759"/>
<dbReference type="GO" id="GO:0050528">
    <property type="term" value="F:acyloxyacyl hydrolase activity"/>
    <property type="evidence" value="ECO:0007669"/>
    <property type="project" value="InterPro"/>
</dbReference>
<dbReference type="AlphaFoldDB" id="A0A0S4JTK5"/>
<dbReference type="Proteomes" id="UP000051952">
    <property type="component" value="Unassembled WGS sequence"/>
</dbReference>
<dbReference type="OMA" id="MTTPEDY"/>
<protein>
    <submittedName>
        <fullName evidence="4">GPI inositol deacylase, putative</fullName>
    </submittedName>
</protein>
<evidence type="ECO:0000259" key="3">
    <source>
        <dbReference type="PROSITE" id="PS50015"/>
    </source>
</evidence>
<dbReference type="Gene3D" id="1.10.225.10">
    <property type="entry name" value="Saposin-like"/>
    <property type="match status" value="1"/>
</dbReference>
<name>A0A0S4JTK5_BODSA</name>
<gene>
    <name evidence="4" type="ORF">BSAL_42215</name>
</gene>
<dbReference type="SUPFAM" id="SSF47862">
    <property type="entry name" value="Saposin"/>
    <property type="match status" value="1"/>
</dbReference>
<dbReference type="GO" id="GO:0009104">
    <property type="term" value="P:lipopolysaccharide catabolic process"/>
    <property type="evidence" value="ECO:0007669"/>
    <property type="project" value="TreeGrafter"/>
</dbReference>
<dbReference type="GO" id="GO:0005509">
    <property type="term" value="F:calcium ion binding"/>
    <property type="evidence" value="ECO:0007669"/>
    <property type="project" value="TreeGrafter"/>
</dbReference>
<dbReference type="Pfam" id="PF00657">
    <property type="entry name" value="Lipase_GDSL"/>
    <property type="match status" value="1"/>
</dbReference>
<keyword evidence="1" id="KW-1015">Disulfide bond</keyword>
<evidence type="ECO:0000313" key="5">
    <source>
        <dbReference type="Proteomes" id="UP000051952"/>
    </source>
</evidence>
<dbReference type="Pfam" id="PF20825">
    <property type="entry name" value="Saposin"/>
    <property type="match status" value="1"/>
</dbReference>
<evidence type="ECO:0000313" key="4">
    <source>
        <dbReference type="EMBL" id="CUG93353.1"/>
    </source>
</evidence>
<dbReference type="SUPFAM" id="SSF52266">
    <property type="entry name" value="SGNH hydrolase"/>
    <property type="match status" value="1"/>
</dbReference>
<evidence type="ECO:0000256" key="2">
    <source>
        <dbReference type="SAM" id="SignalP"/>
    </source>
</evidence>
<dbReference type="InterPro" id="IPR036514">
    <property type="entry name" value="SGNH_hydro_sf"/>
</dbReference>
<keyword evidence="5" id="KW-1185">Reference proteome</keyword>